<dbReference type="RefSeq" id="WP_085772369.1">
    <property type="nucleotide sequence ID" value="NZ_AP027149.1"/>
</dbReference>
<feature type="signal peptide" evidence="2">
    <location>
        <begin position="1"/>
        <end position="25"/>
    </location>
</feature>
<keyword evidence="2" id="KW-0732">Signal</keyword>
<dbReference type="KEGG" id="mbry:B1812_15400"/>
<dbReference type="STRING" id="655015.B1812_15400"/>
<feature type="chain" id="PRO_5012416208" evidence="2">
    <location>
        <begin position="26"/>
        <end position="204"/>
    </location>
</feature>
<keyword evidence="1" id="KW-0472">Membrane</keyword>
<dbReference type="AlphaFoldDB" id="A0A1W6MXE9"/>
<evidence type="ECO:0000256" key="1">
    <source>
        <dbReference type="SAM" id="Phobius"/>
    </source>
</evidence>
<proteinExistence type="predicted"/>
<keyword evidence="4" id="KW-1185">Reference proteome</keyword>
<sequence>MGILRAAGVFFAISLGIALMTPEMAAAHGGVKLEQDECVLKIGPSTMHFVGYQRTGEEQEFCEDIAQTGPTVIGLTAVSADLRDMAIGVRVIKDVGAEREKADIEAATVFYRAPKVYQNGSMTFEHDFKEPGHYVGIVTVSDDLGNVWVSRFPFTVGLYSVMGMIEYILYGVAFLGLCGFLWFMLSQRAKKGAASPGPLSAREA</sequence>
<accession>A0A1W6MXE9</accession>
<keyword evidence="1" id="KW-0812">Transmembrane</keyword>
<evidence type="ECO:0000256" key="2">
    <source>
        <dbReference type="SAM" id="SignalP"/>
    </source>
</evidence>
<gene>
    <name evidence="3" type="ORF">B1812_15400</name>
</gene>
<dbReference type="Proteomes" id="UP000193978">
    <property type="component" value="Chromosome"/>
</dbReference>
<name>A0A1W6MXE9_9HYPH</name>
<protein>
    <submittedName>
        <fullName evidence="3">Uncharacterized protein</fullName>
    </submittedName>
</protein>
<feature type="transmembrane region" description="Helical" evidence="1">
    <location>
        <begin position="167"/>
        <end position="185"/>
    </location>
</feature>
<evidence type="ECO:0000313" key="4">
    <source>
        <dbReference type="Proteomes" id="UP000193978"/>
    </source>
</evidence>
<reference evidence="3 4" key="1">
    <citation type="submission" date="2017-02" db="EMBL/GenBank/DDBJ databases">
        <authorList>
            <person name="Peterson S.W."/>
        </authorList>
    </citation>
    <scope>NUCLEOTIDE SEQUENCE [LARGE SCALE GENOMIC DNA]</scope>
    <source>
        <strain evidence="3 4">S285</strain>
    </source>
</reference>
<evidence type="ECO:0000313" key="3">
    <source>
        <dbReference type="EMBL" id="ARN82243.1"/>
    </source>
</evidence>
<dbReference type="EMBL" id="CP019948">
    <property type="protein sequence ID" value="ARN82243.1"/>
    <property type="molecule type" value="Genomic_DNA"/>
</dbReference>
<keyword evidence="1" id="KW-1133">Transmembrane helix</keyword>
<organism evidence="3 4">
    <name type="scientific">Methylocystis bryophila</name>
    <dbReference type="NCBI Taxonomy" id="655015"/>
    <lineage>
        <taxon>Bacteria</taxon>
        <taxon>Pseudomonadati</taxon>
        <taxon>Pseudomonadota</taxon>
        <taxon>Alphaproteobacteria</taxon>
        <taxon>Hyphomicrobiales</taxon>
        <taxon>Methylocystaceae</taxon>
        <taxon>Methylocystis</taxon>
    </lineage>
</organism>